<dbReference type="InterPro" id="IPR001810">
    <property type="entry name" value="F-box_dom"/>
</dbReference>
<reference evidence="2 3" key="3">
    <citation type="submission" date="2019-11" db="EMBL/GenBank/DDBJ databases">
        <title>A de novo genome assembly of a pear dwarfing rootstock.</title>
        <authorList>
            <person name="Wang F."/>
            <person name="Wang J."/>
            <person name="Li S."/>
            <person name="Zhang Y."/>
            <person name="Fang M."/>
            <person name="Ma L."/>
            <person name="Zhao Y."/>
            <person name="Jiang S."/>
        </authorList>
    </citation>
    <scope>NUCLEOTIDE SEQUENCE [LARGE SCALE GENOMIC DNA]</scope>
    <source>
        <strain evidence="2">S2</strain>
        <tissue evidence="2">Leaf</tissue>
    </source>
</reference>
<protein>
    <submittedName>
        <fullName evidence="2">F-box protein</fullName>
    </submittedName>
</protein>
<reference evidence="3" key="2">
    <citation type="submission" date="2019-10" db="EMBL/GenBank/DDBJ databases">
        <title>A de novo genome assembly of a pear dwarfing rootstock.</title>
        <authorList>
            <person name="Wang F."/>
            <person name="Wang J."/>
            <person name="Li S."/>
            <person name="Zhang Y."/>
            <person name="Fang M."/>
            <person name="Ma L."/>
            <person name="Zhao Y."/>
            <person name="Jiang S."/>
        </authorList>
    </citation>
    <scope>NUCLEOTIDE SEQUENCE [LARGE SCALE GENOMIC DNA]</scope>
</reference>
<accession>A0A5N5HT45</accession>
<evidence type="ECO:0000313" key="3">
    <source>
        <dbReference type="Proteomes" id="UP000327157"/>
    </source>
</evidence>
<dbReference type="InterPro" id="IPR036047">
    <property type="entry name" value="F-box-like_dom_sf"/>
</dbReference>
<evidence type="ECO:0000259" key="1">
    <source>
        <dbReference type="Pfam" id="PF00646"/>
    </source>
</evidence>
<dbReference type="OrthoDB" id="3219396at2759"/>
<reference evidence="2 3" key="1">
    <citation type="submission" date="2019-09" db="EMBL/GenBank/DDBJ databases">
        <authorList>
            <person name="Ou C."/>
        </authorList>
    </citation>
    <scope>NUCLEOTIDE SEQUENCE [LARGE SCALE GENOMIC DNA]</scope>
    <source>
        <strain evidence="2">S2</strain>
        <tissue evidence="2">Leaf</tissue>
    </source>
</reference>
<dbReference type="EMBL" id="SMOL01000148">
    <property type="protein sequence ID" value="KAB2628690.1"/>
    <property type="molecule type" value="Genomic_DNA"/>
</dbReference>
<sequence>MKTIKDPSLAIDKSACVIHFSDFLEYVQLCILSFLTPPEVASLAYTSKRFVSLCKYDDKLLFNICDCRWGSKTQIKKWGNGKIT</sequence>
<dbReference type="Proteomes" id="UP000327157">
    <property type="component" value="Chromosome 8"/>
</dbReference>
<dbReference type="Pfam" id="PF00646">
    <property type="entry name" value="F-box"/>
    <property type="match status" value="1"/>
</dbReference>
<feature type="domain" description="F-box" evidence="1">
    <location>
        <begin position="27"/>
        <end position="59"/>
    </location>
</feature>
<organism evidence="2 3">
    <name type="scientific">Pyrus ussuriensis x Pyrus communis</name>
    <dbReference type="NCBI Taxonomy" id="2448454"/>
    <lineage>
        <taxon>Eukaryota</taxon>
        <taxon>Viridiplantae</taxon>
        <taxon>Streptophyta</taxon>
        <taxon>Embryophyta</taxon>
        <taxon>Tracheophyta</taxon>
        <taxon>Spermatophyta</taxon>
        <taxon>Magnoliopsida</taxon>
        <taxon>eudicotyledons</taxon>
        <taxon>Gunneridae</taxon>
        <taxon>Pentapetalae</taxon>
        <taxon>rosids</taxon>
        <taxon>fabids</taxon>
        <taxon>Rosales</taxon>
        <taxon>Rosaceae</taxon>
        <taxon>Amygdaloideae</taxon>
        <taxon>Maleae</taxon>
        <taxon>Pyrus</taxon>
    </lineage>
</organism>
<keyword evidence="3" id="KW-1185">Reference proteome</keyword>
<dbReference type="SUPFAM" id="SSF81383">
    <property type="entry name" value="F-box domain"/>
    <property type="match status" value="1"/>
</dbReference>
<comment type="caution">
    <text evidence="2">The sequence shown here is derived from an EMBL/GenBank/DDBJ whole genome shotgun (WGS) entry which is preliminary data.</text>
</comment>
<gene>
    <name evidence="2" type="ORF">D8674_033485</name>
</gene>
<evidence type="ECO:0000313" key="2">
    <source>
        <dbReference type="EMBL" id="KAB2628690.1"/>
    </source>
</evidence>
<proteinExistence type="predicted"/>
<dbReference type="AlphaFoldDB" id="A0A5N5HT45"/>
<name>A0A5N5HT45_9ROSA</name>